<evidence type="ECO:0000313" key="7">
    <source>
        <dbReference type="Proteomes" id="UP000076852"/>
    </source>
</evidence>
<evidence type="ECO:0000256" key="1">
    <source>
        <dbReference type="ARBA" id="ARBA00004613"/>
    </source>
</evidence>
<keyword evidence="3" id="KW-0732">Signal</keyword>
<evidence type="ECO:0000313" key="6">
    <source>
        <dbReference type="EMBL" id="ANB72475.1"/>
    </source>
</evidence>
<dbReference type="InterPro" id="IPR055372">
    <property type="entry name" value="CBM96"/>
</dbReference>
<accession>A0A160FJL3</accession>
<comment type="subcellular location">
    <subcellularLocation>
        <location evidence="1">Secreted</location>
    </subcellularLocation>
</comment>
<dbReference type="AlphaFoldDB" id="A0A160FJL3"/>
<feature type="domain" description="Carbohydrate-binding module family 96" evidence="5">
    <location>
        <begin position="49"/>
        <end position="224"/>
    </location>
</feature>
<proteinExistence type="predicted"/>
<evidence type="ECO:0000256" key="3">
    <source>
        <dbReference type="ARBA" id="ARBA00022729"/>
    </source>
</evidence>
<dbReference type="STRING" id="1804984.AYM40_08945"/>
<dbReference type="NCBIfam" id="NF033679">
    <property type="entry name" value="DNRLRE_dom"/>
    <property type="match status" value="1"/>
</dbReference>
<sequence>MNGDQRIDQWGSIYTAHGDFINGWTPDAAKFMTERCMNNNYDCTSYMPYSYVNPIADTYVSNKDDSDRNFGGSGQLLVQGDTSNASESGNPEKITLLKYKIPPLPTSYSEEESAIFKYKVHLYGGRSTSSGAQTIYIYPTSTEWDENSVTWNNHPDCNYKSYASLYLDEKNQYRDIDVTNLVKQAQQAGQQQIAFCISGDTKKNGDSYTFYSKETNYSPQLIIVGVQPQ</sequence>
<dbReference type="GO" id="GO:0005576">
    <property type="term" value="C:extracellular region"/>
    <property type="evidence" value="ECO:0007669"/>
    <property type="project" value="UniProtKB-SubCell"/>
</dbReference>
<reference evidence="6 7" key="1">
    <citation type="journal article" date="2016" name="Gene">
        <title>PacBio SMRT assembly of a complex multi-replicon genome reveals chlorocatechol degradative operon in a region of genome plasticity.</title>
        <authorList>
            <person name="Ricker N."/>
            <person name="Shen S.Y."/>
            <person name="Goordial J."/>
            <person name="Jin S."/>
            <person name="Fulthorpe R.R."/>
        </authorList>
    </citation>
    <scope>NUCLEOTIDE SEQUENCE [LARGE SCALE GENOMIC DNA]</scope>
    <source>
        <strain evidence="6 7">OLGA172</strain>
    </source>
</reference>
<evidence type="ECO:0000259" key="5">
    <source>
        <dbReference type="Pfam" id="PF24517"/>
    </source>
</evidence>
<dbReference type="Pfam" id="PF24517">
    <property type="entry name" value="CBM96"/>
    <property type="match status" value="1"/>
</dbReference>
<dbReference type="EMBL" id="CP014578">
    <property type="protein sequence ID" value="ANB72475.1"/>
    <property type="molecule type" value="Genomic_DNA"/>
</dbReference>
<protein>
    <recommendedName>
        <fullName evidence="5">Carbohydrate-binding module family 96 domain-containing protein</fullName>
    </recommendedName>
</protein>
<feature type="compositionally biased region" description="Polar residues" evidence="4">
    <location>
        <begin position="80"/>
        <end position="89"/>
    </location>
</feature>
<keyword evidence="2" id="KW-0964">Secreted</keyword>
<gene>
    <name evidence="6" type="ORF">AYM40_08945</name>
</gene>
<organism evidence="6 7">
    <name type="scientific">Paraburkholderia phytofirmans OLGA172</name>
    <dbReference type="NCBI Taxonomy" id="1417228"/>
    <lineage>
        <taxon>Bacteria</taxon>
        <taxon>Pseudomonadati</taxon>
        <taxon>Pseudomonadota</taxon>
        <taxon>Betaproteobacteria</taxon>
        <taxon>Burkholderiales</taxon>
        <taxon>Burkholderiaceae</taxon>
        <taxon>Paraburkholderia</taxon>
    </lineage>
</organism>
<dbReference type="Proteomes" id="UP000076852">
    <property type="component" value="Chromosome 1"/>
</dbReference>
<name>A0A160FJL3_9BURK</name>
<feature type="region of interest" description="Disordered" evidence="4">
    <location>
        <begin position="70"/>
        <end position="89"/>
    </location>
</feature>
<evidence type="ECO:0000256" key="2">
    <source>
        <dbReference type="ARBA" id="ARBA00022525"/>
    </source>
</evidence>
<keyword evidence="7" id="KW-1185">Reference proteome</keyword>
<dbReference type="KEGG" id="buz:AYM40_08945"/>
<evidence type="ECO:0000256" key="4">
    <source>
        <dbReference type="SAM" id="MobiDB-lite"/>
    </source>
</evidence>